<protein>
    <recommendedName>
        <fullName evidence="5">Small ribosomal subunit protein bS20</fullName>
    </recommendedName>
    <alternativeName>
        <fullName evidence="6">30S ribosomal protein S20</fullName>
    </alternativeName>
</protein>
<evidence type="ECO:0000313" key="7">
    <source>
        <dbReference type="EMBL" id="MBO8423508.1"/>
    </source>
</evidence>
<sequence>MANIKSQKKRILITKEENAKNTSLRTKCKNAVKKYEAAIAEGNVALAEELLPVTVSTITKAGIYKDNTVSRKVARLSKMLSDLKKA</sequence>
<dbReference type="InterPro" id="IPR002583">
    <property type="entry name" value="Ribosomal_bS20"/>
</dbReference>
<organism evidence="7 8">
    <name type="scientific">Candidatus Stercoripulliclostridium pullicola</name>
    <dbReference type="NCBI Taxonomy" id="2840953"/>
    <lineage>
        <taxon>Bacteria</taxon>
        <taxon>Bacillati</taxon>
        <taxon>Bacillota</taxon>
        <taxon>Clostridia</taxon>
        <taxon>Eubacteriales</taxon>
        <taxon>Candidatus Stercoripulliclostridium</taxon>
    </lineage>
</organism>
<evidence type="ECO:0000256" key="5">
    <source>
        <dbReference type="ARBA" id="ARBA00035136"/>
    </source>
</evidence>
<reference evidence="7" key="1">
    <citation type="submission" date="2020-10" db="EMBL/GenBank/DDBJ databases">
        <authorList>
            <person name="Gilroy R."/>
        </authorList>
    </citation>
    <scope>NUCLEOTIDE SEQUENCE</scope>
    <source>
        <strain evidence="7">517</strain>
    </source>
</reference>
<dbReference type="Pfam" id="PF01649">
    <property type="entry name" value="Ribosomal_S20p"/>
    <property type="match status" value="1"/>
</dbReference>
<evidence type="ECO:0000256" key="4">
    <source>
        <dbReference type="ARBA" id="ARBA00023274"/>
    </source>
</evidence>
<dbReference type="NCBIfam" id="TIGR00029">
    <property type="entry name" value="S20"/>
    <property type="match status" value="1"/>
</dbReference>
<evidence type="ECO:0000256" key="3">
    <source>
        <dbReference type="ARBA" id="ARBA00022980"/>
    </source>
</evidence>
<evidence type="ECO:0000256" key="1">
    <source>
        <dbReference type="ARBA" id="ARBA00022730"/>
    </source>
</evidence>
<proteinExistence type="predicted"/>
<evidence type="ECO:0000313" key="8">
    <source>
        <dbReference type="Proteomes" id="UP000727857"/>
    </source>
</evidence>
<reference evidence="7" key="2">
    <citation type="journal article" date="2021" name="PeerJ">
        <title>Extensive microbial diversity within the chicken gut microbiome revealed by metagenomics and culture.</title>
        <authorList>
            <person name="Gilroy R."/>
            <person name="Ravi A."/>
            <person name="Getino M."/>
            <person name="Pursley I."/>
            <person name="Horton D.L."/>
            <person name="Alikhan N.F."/>
            <person name="Baker D."/>
            <person name="Gharbi K."/>
            <person name="Hall N."/>
            <person name="Watson M."/>
            <person name="Adriaenssens E.M."/>
            <person name="Foster-Nyarko E."/>
            <person name="Jarju S."/>
            <person name="Secka A."/>
            <person name="Antonio M."/>
            <person name="Oren A."/>
            <person name="Chaudhuri R.R."/>
            <person name="La Ragione R."/>
            <person name="Hildebrand F."/>
            <person name="Pallen M.J."/>
        </authorList>
    </citation>
    <scope>NUCLEOTIDE SEQUENCE</scope>
    <source>
        <strain evidence="7">517</strain>
    </source>
</reference>
<dbReference type="Proteomes" id="UP000727857">
    <property type="component" value="Unassembled WGS sequence"/>
</dbReference>
<dbReference type="GO" id="GO:0006412">
    <property type="term" value="P:translation"/>
    <property type="evidence" value="ECO:0007669"/>
    <property type="project" value="InterPro"/>
</dbReference>
<evidence type="ECO:0000256" key="2">
    <source>
        <dbReference type="ARBA" id="ARBA00022884"/>
    </source>
</evidence>
<dbReference type="Gene3D" id="1.20.58.110">
    <property type="entry name" value="Ribosomal protein S20"/>
    <property type="match status" value="1"/>
</dbReference>
<dbReference type="GO" id="GO:1990904">
    <property type="term" value="C:ribonucleoprotein complex"/>
    <property type="evidence" value="ECO:0007669"/>
    <property type="project" value="UniProtKB-KW"/>
</dbReference>
<dbReference type="SUPFAM" id="SSF46992">
    <property type="entry name" value="Ribosomal protein S20"/>
    <property type="match status" value="1"/>
</dbReference>
<keyword evidence="4" id="KW-0687">Ribonucleoprotein</keyword>
<accession>A0A940ICQ2</accession>
<keyword evidence="3 7" id="KW-0689">Ribosomal protein</keyword>
<dbReference type="GO" id="GO:0019843">
    <property type="term" value="F:rRNA binding"/>
    <property type="evidence" value="ECO:0007669"/>
    <property type="project" value="UniProtKB-KW"/>
</dbReference>
<keyword evidence="2" id="KW-0694">RNA-binding</keyword>
<dbReference type="InterPro" id="IPR036510">
    <property type="entry name" value="Ribosomal_bS20_sf"/>
</dbReference>
<comment type="caution">
    <text evidence="7">The sequence shown here is derived from an EMBL/GenBank/DDBJ whole genome shotgun (WGS) entry which is preliminary data.</text>
</comment>
<keyword evidence="1" id="KW-0699">rRNA-binding</keyword>
<name>A0A940ICQ2_9FIRM</name>
<dbReference type="GO" id="GO:0005840">
    <property type="term" value="C:ribosome"/>
    <property type="evidence" value="ECO:0007669"/>
    <property type="project" value="UniProtKB-KW"/>
</dbReference>
<dbReference type="GO" id="GO:0003735">
    <property type="term" value="F:structural constituent of ribosome"/>
    <property type="evidence" value="ECO:0007669"/>
    <property type="project" value="InterPro"/>
</dbReference>
<dbReference type="AlphaFoldDB" id="A0A940ICQ2"/>
<dbReference type="EMBL" id="JADINF010000015">
    <property type="protein sequence ID" value="MBO8423508.1"/>
    <property type="molecule type" value="Genomic_DNA"/>
</dbReference>
<evidence type="ECO:0000256" key="6">
    <source>
        <dbReference type="ARBA" id="ARBA00035343"/>
    </source>
</evidence>
<gene>
    <name evidence="7" type="primary">rpsT</name>
    <name evidence="7" type="ORF">IAB16_00585</name>
</gene>